<protein>
    <submittedName>
        <fullName evidence="2">Uncharacterized protein</fullName>
    </submittedName>
</protein>
<dbReference type="Proteomes" id="UP000095280">
    <property type="component" value="Unplaced"/>
</dbReference>
<proteinExistence type="predicted"/>
<evidence type="ECO:0000313" key="1">
    <source>
        <dbReference type="Proteomes" id="UP000095280"/>
    </source>
</evidence>
<keyword evidence="1" id="KW-1185">Reference proteome</keyword>
<dbReference type="WBParaSite" id="maker-uti_cns_0046797-snap-gene-0.15-mRNA-1">
    <property type="protein sequence ID" value="maker-uti_cns_0046797-snap-gene-0.15-mRNA-1"/>
    <property type="gene ID" value="maker-uti_cns_0046797-snap-gene-0.15"/>
</dbReference>
<name>A0A1I8JCW6_9PLAT</name>
<reference evidence="2" key="1">
    <citation type="submission" date="2016-11" db="UniProtKB">
        <authorList>
            <consortium name="WormBaseParasite"/>
        </authorList>
    </citation>
    <scope>IDENTIFICATION</scope>
</reference>
<organism evidence="1 2">
    <name type="scientific">Macrostomum lignano</name>
    <dbReference type="NCBI Taxonomy" id="282301"/>
    <lineage>
        <taxon>Eukaryota</taxon>
        <taxon>Metazoa</taxon>
        <taxon>Spiralia</taxon>
        <taxon>Lophotrochozoa</taxon>
        <taxon>Platyhelminthes</taxon>
        <taxon>Rhabditophora</taxon>
        <taxon>Macrostomorpha</taxon>
        <taxon>Macrostomida</taxon>
        <taxon>Macrostomidae</taxon>
        <taxon>Macrostomum</taxon>
    </lineage>
</organism>
<sequence>MFRKYQVLKNHFHKGECGHSYSVTTTQQNYEASHPRTPRRLTATTDLDLFIRPANV</sequence>
<accession>A0A1I8JCW6</accession>
<dbReference type="AlphaFoldDB" id="A0A1I8JCW6"/>
<evidence type="ECO:0000313" key="2">
    <source>
        <dbReference type="WBParaSite" id="maker-uti_cns_0046797-snap-gene-0.15-mRNA-1"/>
    </source>
</evidence>